<evidence type="ECO:0000313" key="2">
    <source>
        <dbReference type="Proteomes" id="UP001432322"/>
    </source>
</evidence>
<dbReference type="EMBL" id="BTSY01000002">
    <property type="protein sequence ID" value="GMT13191.1"/>
    <property type="molecule type" value="Genomic_DNA"/>
</dbReference>
<protein>
    <submittedName>
        <fullName evidence="1">Uncharacterized protein</fullName>
    </submittedName>
</protein>
<accession>A0AAV5V380</accession>
<gene>
    <name evidence="1" type="ORF">PFISCL1PPCAC_4488</name>
</gene>
<feature type="non-terminal residue" evidence="1">
    <location>
        <position position="117"/>
    </location>
</feature>
<name>A0AAV5V380_9BILA</name>
<keyword evidence="2" id="KW-1185">Reference proteome</keyword>
<comment type="caution">
    <text evidence="1">The sequence shown here is derived from an EMBL/GenBank/DDBJ whole genome shotgun (WGS) entry which is preliminary data.</text>
</comment>
<evidence type="ECO:0000313" key="1">
    <source>
        <dbReference type="EMBL" id="GMT13191.1"/>
    </source>
</evidence>
<sequence>CYEPKDCFDGAKLVEVTTELTPDCYVSFKFHPYSHYWYRIVMESTNGTDKIEFVKTSRPPKTILTCEKKGGIPKIVNTSFASGKIRCEFEINQQFEKNKIIDLNDQENLFATVSIDQ</sequence>
<dbReference type="Proteomes" id="UP001432322">
    <property type="component" value="Unassembled WGS sequence"/>
</dbReference>
<feature type="non-terminal residue" evidence="1">
    <location>
        <position position="1"/>
    </location>
</feature>
<proteinExistence type="predicted"/>
<organism evidence="1 2">
    <name type="scientific">Pristionchus fissidentatus</name>
    <dbReference type="NCBI Taxonomy" id="1538716"/>
    <lineage>
        <taxon>Eukaryota</taxon>
        <taxon>Metazoa</taxon>
        <taxon>Ecdysozoa</taxon>
        <taxon>Nematoda</taxon>
        <taxon>Chromadorea</taxon>
        <taxon>Rhabditida</taxon>
        <taxon>Rhabditina</taxon>
        <taxon>Diplogasteromorpha</taxon>
        <taxon>Diplogasteroidea</taxon>
        <taxon>Neodiplogasteridae</taxon>
        <taxon>Pristionchus</taxon>
    </lineage>
</organism>
<dbReference type="AlphaFoldDB" id="A0AAV5V380"/>
<reference evidence="1" key="1">
    <citation type="submission" date="2023-10" db="EMBL/GenBank/DDBJ databases">
        <title>Genome assembly of Pristionchus species.</title>
        <authorList>
            <person name="Yoshida K."/>
            <person name="Sommer R.J."/>
        </authorList>
    </citation>
    <scope>NUCLEOTIDE SEQUENCE</scope>
    <source>
        <strain evidence="1">RS5133</strain>
    </source>
</reference>